<dbReference type="EMBL" id="FNQN01000003">
    <property type="protein sequence ID" value="SEA14155.1"/>
    <property type="molecule type" value="Genomic_DNA"/>
</dbReference>
<evidence type="ECO:0000256" key="16">
    <source>
        <dbReference type="RuleBase" id="RU362098"/>
    </source>
</evidence>
<evidence type="ECO:0000256" key="12">
    <source>
        <dbReference type="ARBA" id="ARBA00023136"/>
    </source>
</evidence>
<keyword evidence="9 16" id="KW-0408">Iron</keyword>
<feature type="transmembrane region" description="Helical" evidence="16">
    <location>
        <begin position="308"/>
        <end position="333"/>
    </location>
</feature>
<comment type="similarity">
    <text evidence="16">Belongs to the TRAFAC class TrmE-Era-EngA-EngB-Septin-like GTPase superfamily. FeoB GTPase (TC 9.A.8) family.</text>
</comment>
<dbReference type="InterPro" id="IPR050860">
    <property type="entry name" value="FeoB_GTPase"/>
</dbReference>
<dbReference type="InterPro" id="IPR011640">
    <property type="entry name" value="Fe2_transport_prot_B_C"/>
</dbReference>
<feature type="binding site" evidence="15">
    <location>
        <position position="36"/>
    </location>
    <ligand>
        <name>Mg(2+)</name>
        <dbReference type="ChEBI" id="CHEBI:18420"/>
        <label>2</label>
    </ligand>
</feature>
<dbReference type="Pfam" id="PF17910">
    <property type="entry name" value="FeoB_Cyto"/>
    <property type="match status" value="1"/>
</dbReference>
<gene>
    <name evidence="18" type="ORF">SAMN05660420_01359</name>
</gene>
<evidence type="ECO:0000256" key="6">
    <source>
        <dbReference type="ARBA" id="ARBA00022692"/>
    </source>
</evidence>
<dbReference type="OrthoDB" id="9809127at2"/>
<dbReference type="InterPro" id="IPR027417">
    <property type="entry name" value="P-loop_NTPase"/>
</dbReference>
<evidence type="ECO:0000256" key="5">
    <source>
        <dbReference type="ARBA" id="ARBA00022519"/>
    </source>
</evidence>
<dbReference type="PANTHER" id="PTHR43185">
    <property type="entry name" value="FERROUS IRON TRANSPORT PROTEIN B"/>
    <property type="match status" value="1"/>
</dbReference>
<dbReference type="FunFam" id="3.40.50.300:FF:000426">
    <property type="entry name" value="Ferrous iron transport protein B"/>
    <property type="match status" value="1"/>
</dbReference>
<proteinExistence type="inferred from homology"/>
<evidence type="ECO:0000256" key="13">
    <source>
        <dbReference type="NCBIfam" id="TIGR00437"/>
    </source>
</evidence>
<reference evidence="18 19" key="1">
    <citation type="submission" date="2016-10" db="EMBL/GenBank/DDBJ databases">
        <authorList>
            <person name="de Groot N.N."/>
        </authorList>
    </citation>
    <scope>NUCLEOTIDE SEQUENCE [LARGE SCALE GENOMIC DNA]</scope>
    <source>
        <strain evidence="18 19">DSM 7343</strain>
    </source>
</reference>
<dbReference type="InterPro" id="IPR006073">
    <property type="entry name" value="GTP-bd"/>
</dbReference>
<keyword evidence="2 16" id="KW-0813">Transport</keyword>
<feature type="binding site" evidence="15">
    <location>
        <position position="33"/>
    </location>
    <ligand>
        <name>Mg(2+)</name>
        <dbReference type="ChEBI" id="CHEBI:18420"/>
        <label>2</label>
    </ligand>
</feature>
<dbReference type="Proteomes" id="UP000199409">
    <property type="component" value="Unassembled WGS sequence"/>
</dbReference>
<feature type="transmembrane region" description="Helical" evidence="16">
    <location>
        <begin position="540"/>
        <end position="560"/>
    </location>
</feature>
<evidence type="ECO:0000256" key="8">
    <source>
        <dbReference type="ARBA" id="ARBA00022989"/>
    </source>
</evidence>
<feature type="transmembrane region" description="Helical" evidence="16">
    <location>
        <begin position="339"/>
        <end position="356"/>
    </location>
</feature>
<keyword evidence="15" id="KW-0460">Magnesium</keyword>
<feature type="transmembrane region" description="Helical" evidence="16">
    <location>
        <begin position="368"/>
        <end position="388"/>
    </location>
</feature>
<dbReference type="Pfam" id="PF02421">
    <property type="entry name" value="FeoB_N"/>
    <property type="match status" value="1"/>
</dbReference>
<dbReference type="InterPro" id="IPR011642">
    <property type="entry name" value="Gate_dom"/>
</dbReference>
<keyword evidence="5" id="KW-0997">Cell inner membrane</keyword>
<protein>
    <recommendedName>
        <fullName evidence="13 16">Ferrous iron transport protein B</fullName>
    </recommendedName>
</protein>
<feature type="transmembrane region" description="Helical" evidence="16">
    <location>
        <begin position="408"/>
        <end position="434"/>
    </location>
</feature>
<dbReference type="Gene3D" id="1.10.287.1770">
    <property type="match status" value="1"/>
</dbReference>
<evidence type="ECO:0000256" key="2">
    <source>
        <dbReference type="ARBA" id="ARBA00022448"/>
    </source>
</evidence>
<name>A0A1H3YRI5_9BACT</name>
<feature type="transmembrane region" description="Helical" evidence="16">
    <location>
        <begin position="674"/>
        <end position="697"/>
    </location>
</feature>
<feature type="transmembrane region" description="Helical" evidence="16">
    <location>
        <begin position="446"/>
        <end position="472"/>
    </location>
</feature>
<feature type="transmembrane region" description="Helical" evidence="16">
    <location>
        <begin position="704"/>
        <end position="726"/>
    </location>
</feature>
<keyword evidence="3" id="KW-1003">Cell membrane</keyword>
<evidence type="ECO:0000256" key="9">
    <source>
        <dbReference type="ARBA" id="ARBA00023004"/>
    </source>
</evidence>
<dbReference type="InterPro" id="IPR030389">
    <property type="entry name" value="G_FEOB_dom"/>
</dbReference>
<dbReference type="STRING" id="37625.SAMN05660420_01359"/>
<dbReference type="PRINTS" id="PR00326">
    <property type="entry name" value="GTP1OBG"/>
</dbReference>
<evidence type="ECO:0000313" key="19">
    <source>
        <dbReference type="Proteomes" id="UP000199409"/>
    </source>
</evidence>
<dbReference type="Pfam" id="PF07670">
    <property type="entry name" value="Gate"/>
    <property type="match status" value="2"/>
</dbReference>
<sequence>MTTAEAFWKLEAKPKTIIALAGNPNSGKTTLFNAITGARQHVGNYPGITVERKEGTINLKNTHVKLIDLPGTYSLSAYSQEELVARNFLIDEKPDIVVDIVDATMLERHLYLAIQFFELGIPVVLALNMMDDAKKQGLRINRKKLSELLNCPVVETVARNGQGKKELIDVAIKQAQLKNKIWAPLDISYGTDIDLALDEMEEIIQAEDFMTVRYPARWIALKYLENDQEIITLGGQFTDISKRLTEIVEQTKEHCLKTLNIPPEAIIADYRYGLINSILKQNIIIQEKPQQERIQMTTRLDRFLVNRYFGPVLMIAILYGMFQITFSVGAIPMGWLENLFAWISQTATLLIPAGYLQSLVVSGIIDGVGGVLGFVPLIAIMFLMISFLEDSGYMARVAYMLDRILRIFGLHGYSAMPFIISGGIAGGCAVPGVMATRTLRSPKEKLATLLTAPFMPCGAKLPVFMLLVAAFFSEHQPLMMFSITLFAWIMALLVAKFVRSTVIRGKSTPFIMELPPYRLPTLRGIFIHTWERTWQYIKKAGTVILAVSILLWAAMTFPLLPQQQVSQFEMERNVALNTLSDSLERQETLTAINNREGQASLQHSLAGQVGTALEPVSKWAGFDWRTNIALVGGFAAKEVIVSTFGTAYSLGDIDPEAADTLSSRIASDSSWNKFTALAMIVFVLLYAPCVVTVVAMAKESSWRWAFFATIFNTMLGFGMAVSIYQIGTRLFA</sequence>
<feature type="transmembrane region" description="Helical" evidence="16">
    <location>
        <begin position="478"/>
        <end position="498"/>
    </location>
</feature>
<dbReference type="InterPro" id="IPR005225">
    <property type="entry name" value="Small_GTP-bd"/>
</dbReference>
<evidence type="ECO:0000259" key="17">
    <source>
        <dbReference type="PROSITE" id="PS51711"/>
    </source>
</evidence>
<dbReference type="Pfam" id="PF07664">
    <property type="entry name" value="FeoB_C"/>
    <property type="match status" value="1"/>
</dbReference>
<feature type="binding site" evidence="15">
    <location>
        <position position="34"/>
    </location>
    <ligand>
        <name>Mg(2+)</name>
        <dbReference type="ChEBI" id="CHEBI:18420"/>
        <label>2</label>
    </ligand>
</feature>
<feature type="binding site" evidence="14">
    <location>
        <begin position="68"/>
        <end position="71"/>
    </location>
    <ligand>
        <name>GTP</name>
        <dbReference type="ChEBI" id="CHEBI:37565"/>
        <label>1</label>
    </ligand>
</feature>
<evidence type="ECO:0000256" key="3">
    <source>
        <dbReference type="ARBA" id="ARBA00022475"/>
    </source>
</evidence>
<organism evidence="18 19">
    <name type="scientific">Desulfuromusa kysingii</name>
    <dbReference type="NCBI Taxonomy" id="37625"/>
    <lineage>
        <taxon>Bacteria</taxon>
        <taxon>Pseudomonadati</taxon>
        <taxon>Thermodesulfobacteriota</taxon>
        <taxon>Desulfuromonadia</taxon>
        <taxon>Desulfuromonadales</taxon>
        <taxon>Geopsychrobacteraceae</taxon>
        <taxon>Desulfuromusa</taxon>
    </lineage>
</organism>
<evidence type="ECO:0000256" key="15">
    <source>
        <dbReference type="PIRSR" id="PIRSR603373-2"/>
    </source>
</evidence>
<keyword evidence="7 14" id="KW-0547">Nucleotide-binding</keyword>
<dbReference type="CDD" id="cd01879">
    <property type="entry name" value="FeoB"/>
    <property type="match status" value="1"/>
</dbReference>
<evidence type="ECO:0000256" key="10">
    <source>
        <dbReference type="ARBA" id="ARBA00023065"/>
    </source>
</evidence>
<keyword evidence="19" id="KW-1185">Reference proteome</keyword>
<evidence type="ECO:0000256" key="14">
    <source>
        <dbReference type="PIRSR" id="PIRSR603373-1"/>
    </source>
</evidence>
<evidence type="ECO:0000256" key="1">
    <source>
        <dbReference type="ARBA" id="ARBA00004429"/>
    </source>
</evidence>
<evidence type="ECO:0000313" key="18">
    <source>
        <dbReference type="EMBL" id="SEA14155.1"/>
    </source>
</evidence>
<dbReference type="GO" id="GO:0046872">
    <property type="term" value="F:metal ion binding"/>
    <property type="evidence" value="ECO:0007669"/>
    <property type="project" value="UniProtKB-KW"/>
</dbReference>
<dbReference type="Gene3D" id="3.40.50.300">
    <property type="entry name" value="P-loop containing nucleotide triphosphate hydrolases"/>
    <property type="match status" value="1"/>
</dbReference>
<keyword evidence="10" id="KW-0406">Ion transport</keyword>
<dbReference type="GO" id="GO:0005525">
    <property type="term" value="F:GTP binding"/>
    <property type="evidence" value="ECO:0007669"/>
    <property type="project" value="UniProtKB-KW"/>
</dbReference>
<dbReference type="NCBIfam" id="TIGR00437">
    <property type="entry name" value="feoB"/>
    <property type="match status" value="1"/>
</dbReference>
<comment type="subcellular location">
    <subcellularLocation>
        <location evidence="1 16">Cell inner membrane</location>
        <topology evidence="1 16">Multi-pass membrane protein</topology>
    </subcellularLocation>
</comment>
<feature type="binding site" evidence="14">
    <location>
        <begin position="128"/>
        <end position="131"/>
    </location>
    <ligand>
        <name>GTP</name>
        <dbReference type="ChEBI" id="CHEBI:37565"/>
        <label>1</label>
    </ligand>
</feature>
<keyword evidence="4 16" id="KW-0410">Iron transport</keyword>
<dbReference type="SUPFAM" id="SSF52540">
    <property type="entry name" value="P-loop containing nucleoside triphosphate hydrolases"/>
    <property type="match status" value="1"/>
</dbReference>
<dbReference type="RefSeq" id="WP_092346029.1">
    <property type="nucleotide sequence ID" value="NZ_FNQN01000003.1"/>
</dbReference>
<keyword evidence="8 16" id="KW-1133">Transmembrane helix</keyword>
<feature type="binding site" evidence="14">
    <location>
        <begin position="22"/>
        <end position="29"/>
    </location>
    <ligand>
        <name>GTP</name>
        <dbReference type="ChEBI" id="CHEBI:37565"/>
        <label>1</label>
    </ligand>
</feature>
<evidence type="ECO:0000256" key="7">
    <source>
        <dbReference type="ARBA" id="ARBA00022741"/>
    </source>
</evidence>
<accession>A0A1H3YRI5</accession>
<comment type="function">
    <text evidence="16">Probable transporter of a GTP-driven Fe(2+) uptake system.</text>
</comment>
<dbReference type="PROSITE" id="PS51711">
    <property type="entry name" value="G_FEOB"/>
    <property type="match status" value="1"/>
</dbReference>
<keyword evidence="12 16" id="KW-0472">Membrane</keyword>
<feature type="domain" description="FeoB-type G" evidence="17">
    <location>
        <begin position="15"/>
        <end position="177"/>
    </location>
</feature>
<keyword evidence="11 14" id="KW-0342">GTP-binding</keyword>
<feature type="binding site" evidence="14">
    <location>
        <begin position="47"/>
        <end position="51"/>
    </location>
    <ligand>
        <name>GTP</name>
        <dbReference type="ChEBI" id="CHEBI:37565"/>
        <label>1</label>
    </ligand>
</feature>
<dbReference type="InterPro" id="IPR041069">
    <property type="entry name" value="FeoB_Cyto"/>
</dbReference>
<dbReference type="NCBIfam" id="TIGR00231">
    <property type="entry name" value="small_GTP"/>
    <property type="match status" value="1"/>
</dbReference>
<evidence type="ECO:0000256" key="4">
    <source>
        <dbReference type="ARBA" id="ARBA00022496"/>
    </source>
</evidence>
<dbReference type="InterPro" id="IPR003373">
    <property type="entry name" value="Fe2_transport_prot-B"/>
</dbReference>
<keyword evidence="6 16" id="KW-0812">Transmembrane</keyword>
<dbReference type="PANTHER" id="PTHR43185:SF1">
    <property type="entry name" value="FE(2+) TRANSPORTER FEOB"/>
    <property type="match status" value="1"/>
</dbReference>
<dbReference type="AlphaFoldDB" id="A0A1H3YRI5"/>
<dbReference type="GO" id="GO:0015093">
    <property type="term" value="F:ferrous iron transmembrane transporter activity"/>
    <property type="evidence" value="ECO:0007669"/>
    <property type="project" value="UniProtKB-UniRule"/>
</dbReference>
<dbReference type="GO" id="GO:0005886">
    <property type="term" value="C:plasma membrane"/>
    <property type="evidence" value="ECO:0007669"/>
    <property type="project" value="UniProtKB-SubCell"/>
</dbReference>
<feature type="binding site" evidence="15">
    <location>
        <position position="37"/>
    </location>
    <ligand>
        <name>Mg(2+)</name>
        <dbReference type="ChEBI" id="CHEBI:18420"/>
        <label>2</label>
    </ligand>
</feature>
<evidence type="ECO:0000256" key="11">
    <source>
        <dbReference type="ARBA" id="ARBA00023134"/>
    </source>
</evidence>
<keyword evidence="15" id="KW-0479">Metal-binding</keyword>